<feature type="domain" description="Glycosyl transferase family 1" evidence="1">
    <location>
        <begin position="203"/>
        <end position="345"/>
    </location>
</feature>
<dbReference type="PANTHER" id="PTHR45947:SF3">
    <property type="entry name" value="SULFOQUINOVOSYL TRANSFERASE SQD2"/>
    <property type="match status" value="1"/>
</dbReference>
<dbReference type="EMBL" id="FMAH01000053">
    <property type="protein sequence ID" value="SCB46531.1"/>
    <property type="molecule type" value="Genomic_DNA"/>
</dbReference>
<sequence>MTSAVADIQANKQAAPLIVHVVRQFLPNKGGLEDVVANLCRQLIAHGYRVRVVTCNSLFSDPGRELPASETIDGIEIVRIPWSGSSRYPLAPQAFRHISDADLVHVHAVDFFFDALAWGKLMHGRPMVATTHGGFFHTPKYATIKKIWFNTATRLSALGYNSVICCSQSDAKLFSKIAKNRVRLIENGADVGKFANCAALEARRRIVTIGRFSVNKRLDRMLDVMKVLAARHADWHLDIIGAVSDLDQPMLEKEIAARGLEQNVSLHVSIDDCSIRNVIARASLFASASEYEGFGLVAIEAMSAGLLPVLNTNEAYKAMAETHPALILSDFSNPETAADSLTAAFERLQADDLTLRQELLRDARAYAWDEVAQRYMDVYAETLAPKGKSPQILRQRGQAA</sequence>
<keyword evidence="4" id="KW-1185">Reference proteome</keyword>
<keyword evidence="3" id="KW-0328">Glycosyltransferase</keyword>
<dbReference type="Pfam" id="PF00534">
    <property type="entry name" value="Glycos_transf_1"/>
    <property type="match status" value="1"/>
</dbReference>
<dbReference type="InterPro" id="IPR001296">
    <property type="entry name" value="Glyco_trans_1"/>
</dbReference>
<feature type="domain" description="Glycosyltransferase subfamily 4-like N-terminal" evidence="2">
    <location>
        <begin position="30"/>
        <end position="191"/>
    </location>
</feature>
<protein>
    <submittedName>
        <fullName evidence="3">Alpha-1,3-mannosyltransferase</fullName>
    </submittedName>
</protein>
<organism evidence="3 4">
    <name type="scientific">Rhizobium miluonense</name>
    <dbReference type="NCBI Taxonomy" id="411945"/>
    <lineage>
        <taxon>Bacteria</taxon>
        <taxon>Pseudomonadati</taxon>
        <taxon>Pseudomonadota</taxon>
        <taxon>Alphaproteobacteria</taxon>
        <taxon>Hyphomicrobiales</taxon>
        <taxon>Rhizobiaceae</taxon>
        <taxon>Rhizobium/Agrobacterium group</taxon>
        <taxon>Rhizobium</taxon>
    </lineage>
</organism>
<evidence type="ECO:0000259" key="2">
    <source>
        <dbReference type="Pfam" id="PF13439"/>
    </source>
</evidence>
<dbReference type="OrthoDB" id="9771846at2"/>
<dbReference type="CDD" id="cd03801">
    <property type="entry name" value="GT4_PimA-like"/>
    <property type="match status" value="1"/>
</dbReference>
<accession>A0A1C3X2S0</accession>
<dbReference type="SUPFAM" id="SSF53756">
    <property type="entry name" value="UDP-Glycosyltransferase/glycogen phosphorylase"/>
    <property type="match status" value="1"/>
</dbReference>
<dbReference type="GO" id="GO:0016757">
    <property type="term" value="F:glycosyltransferase activity"/>
    <property type="evidence" value="ECO:0007669"/>
    <property type="project" value="UniProtKB-KW"/>
</dbReference>
<dbReference type="Proteomes" id="UP000199435">
    <property type="component" value="Unassembled WGS sequence"/>
</dbReference>
<evidence type="ECO:0000313" key="3">
    <source>
        <dbReference type="EMBL" id="SCB46531.1"/>
    </source>
</evidence>
<evidence type="ECO:0000313" key="4">
    <source>
        <dbReference type="Proteomes" id="UP000199435"/>
    </source>
</evidence>
<gene>
    <name evidence="3" type="ORF">GA0061102_105332</name>
</gene>
<dbReference type="STRING" id="411945.GA0061102_105332"/>
<dbReference type="InterPro" id="IPR028098">
    <property type="entry name" value="Glyco_trans_4-like_N"/>
</dbReference>
<evidence type="ECO:0000259" key="1">
    <source>
        <dbReference type="Pfam" id="PF00534"/>
    </source>
</evidence>
<dbReference type="InterPro" id="IPR050194">
    <property type="entry name" value="Glycosyltransferase_grp1"/>
</dbReference>
<dbReference type="AlphaFoldDB" id="A0A1C3X2S0"/>
<dbReference type="Pfam" id="PF13439">
    <property type="entry name" value="Glyco_transf_4"/>
    <property type="match status" value="1"/>
</dbReference>
<dbReference type="RefSeq" id="WP_092855512.1">
    <property type="nucleotide sequence ID" value="NZ_FMAH01000053.1"/>
</dbReference>
<reference evidence="4" key="1">
    <citation type="submission" date="2016-08" db="EMBL/GenBank/DDBJ databases">
        <authorList>
            <person name="Varghese N."/>
            <person name="Submissions Spin"/>
        </authorList>
    </citation>
    <scope>NUCLEOTIDE SEQUENCE [LARGE SCALE GENOMIC DNA]</scope>
    <source>
        <strain evidence="4">HAMBI 2971</strain>
    </source>
</reference>
<proteinExistence type="predicted"/>
<dbReference type="Gene3D" id="3.40.50.2000">
    <property type="entry name" value="Glycogen Phosphorylase B"/>
    <property type="match status" value="2"/>
</dbReference>
<keyword evidence="3" id="KW-0808">Transferase</keyword>
<name>A0A1C3X2S0_9HYPH</name>
<dbReference type="PANTHER" id="PTHR45947">
    <property type="entry name" value="SULFOQUINOVOSYL TRANSFERASE SQD2"/>
    <property type="match status" value="1"/>
</dbReference>